<sequence>MSIKHPIIVITGSSGSGSNKVSDVFSHIAWREKIKPFIISGSAFHRYERDEMAQKVEEACADGRYLSHFSPEGNQLDLLENLFREFSTDGTGTFRHYLHTEEQSLEFNQPVGSFTPWETMPEGIDLLVYQGLHGAFVSPDIDIAGYADLTLGVTPIVNLEWIQKIHTDIKNRGYTLESVRGAIQHRLHDYVHYITPQFSHTDINFQRIPLVDTSNPFDARDVPQNDESMVVISFKEPRDHDFAFLLSRIEDSFMSRRNCLVVPGGKMEFAMEMLLNPLVHEMMEKRRQAQEY</sequence>
<evidence type="ECO:0000256" key="2">
    <source>
        <dbReference type="ARBA" id="ARBA00012042"/>
    </source>
</evidence>
<protein>
    <recommendedName>
        <fullName evidence="2">phosphoribulokinase</fullName>
        <ecNumber evidence="2">2.7.1.19</ecNumber>
    </recommendedName>
</protein>
<name>A0A557RUP9_9GAMM</name>
<dbReference type="EMBL" id="VMNH01000033">
    <property type="protein sequence ID" value="TVO68866.1"/>
    <property type="molecule type" value="Genomic_DNA"/>
</dbReference>
<keyword evidence="10" id="KW-1185">Reference proteome</keyword>
<evidence type="ECO:0000256" key="3">
    <source>
        <dbReference type="ARBA" id="ARBA00022679"/>
    </source>
</evidence>
<organism evidence="9 10">
    <name type="scientific">Sedimenticola selenatireducens</name>
    <dbReference type="NCBI Taxonomy" id="191960"/>
    <lineage>
        <taxon>Bacteria</taxon>
        <taxon>Pseudomonadati</taxon>
        <taxon>Pseudomonadota</taxon>
        <taxon>Gammaproteobacteria</taxon>
        <taxon>Chromatiales</taxon>
        <taxon>Sedimenticolaceae</taxon>
        <taxon>Sedimenticola</taxon>
    </lineage>
</organism>
<keyword evidence="4" id="KW-0547">Nucleotide-binding</keyword>
<dbReference type="Proteomes" id="UP000316649">
    <property type="component" value="Unassembled WGS sequence"/>
</dbReference>
<dbReference type="GO" id="GO:0005524">
    <property type="term" value="F:ATP binding"/>
    <property type="evidence" value="ECO:0007669"/>
    <property type="project" value="UniProtKB-KW"/>
</dbReference>
<comment type="caution">
    <text evidence="9">The sequence shown here is derived from an EMBL/GenBank/DDBJ whole genome shotgun (WGS) entry which is preliminary data.</text>
</comment>
<dbReference type="InterPro" id="IPR006083">
    <property type="entry name" value="PRK/URK"/>
</dbReference>
<dbReference type="OrthoDB" id="7055507at2"/>
<evidence type="ECO:0000256" key="4">
    <source>
        <dbReference type="ARBA" id="ARBA00022741"/>
    </source>
</evidence>
<keyword evidence="5 9" id="KW-0418">Kinase</keyword>
<dbReference type="InterPro" id="IPR006082">
    <property type="entry name" value="PRK"/>
</dbReference>
<accession>A0A557RUP9</accession>
<dbReference type="AlphaFoldDB" id="A0A557RUP9"/>
<comment type="catalytic activity">
    <reaction evidence="7">
        <text>D-ribulose 5-phosphate + ATP = D-ribulose 1,5-bisphosphate + ADP + H(+)</text>
        <dbReference type="Rhea" id="RHEA:19365"/>
        <dbReference type="ChEBI" id="CHEBI:15378"/>
        <dbReference type="ChEBI" id="CHEBI:30616"/>
        <dbReference type="ChEBI" id="CHEBI:57870"/>
        <dbReference type="ChEBI" id="CHEBI:58121"/>
        <dbReference type="ChEBI" id="CHEBI:456216"/>
        <dbReference type="EC" id="2.7.1.19"/>
    </reaction>
</comment>
<evidence type="ECO:0000313" key="10">
    <source>
        <dbReference type="Proteomes" id="UP000316649"/>
    </source>
</evidence>
<dbReference type="SUPFAM" id="SSF52540">
    <property type="entry name" value="P-loop containing nucleoside triphosphate hydrolases"/>
    <property type="match status" value="1"/>
</dbReference>
<dbReference type="InterPro" id="IPR027417">
    <property type="entry name" value="P-loop_NTPase"/>
</dbReference>
<dbReference type="NCBIfam" id="NF011997">
    <property type="entry name" value="PRK15453.1"/>
    <property type="match status" value="1"/>
</dbReference>
<evidence type="ECO:0000256" key="5">
    <source>
        <dbReference type="ARBA" id="ARBA00022777"/>
    </source>
</evidence>
<dbReference type="Pfam" id="PF00485">
    <property type="entry name" value="PRK"/>
    <property type="match status" value="1"/>
</dbReference>
<dbReference type="RefSeq" id="WP_144360569.1">
    <property type="nucleotide sequence ID" value="NZ_VMNH01000033.1"/>
</dbReference>
<dbReference type="GO" id="GO:0005975">
    <property type="term" value="P:carbohydrate metabolic process"/>
    <property type="evidence" value="ECO:0007669"/>
    <property type="project" value="InterPro"/>
</dbReference>
<keyword evidence="6" id="KW-0067">ATP-binding</keyword>
<dbReference type="EC" id="2.7.1.19" evidence="2"/>
<evidence type="ECO:0000259" key="8">
    <source>
        <dbReference type="Pfam" id="PF00485"/>
    </source>
</evidence>
<gene>
    <name evidence="9" type="ORF">FHP88_18265</name>
</gene>
<keyword evidence="3 9" id="KW-0808">Transferase</keyword>
<evidence type="ECO:0000313" key="9">
    <source>
        <dbReference type="EMBL" id="TVO68866.1"/>
    </source>
</evidence>
<dbReference type="Gene3D" id="3.40.50.300">
    <property type="entry name" value="P-loop containing nucleotide triphosphate hydrolases"/>
    <property type="match status" value="1"/>
</dbReference>
<feature type="domain" description="Phosphoribulokinase/uridine kinase" evidence="8">
    <location>
        <begin position="7"/>
        <end position="214"/>
    </location>
</feature>
<dbReference type="PRINTS" id="PR00478">
    <property type="entry name" value="PHRIBLKINASE"/>
</dbReference>
<reference evidence="9 10" key="1">
    <citation type="submission" date="2019-07" db="EMBL/GenBank/DDBJ databases">
        <title>The pathways for chlorine oxyanion respiration interact through the shared metabolite chlorate.</title>
        <authorList>
            <person name="Barnum T.P."/>
            <person name="Cheng Y."/>
            <person name="Hill K.A."/>
            <person name="Lucas L.N."/>
            <person name="Carlson H.K."/>
            <person name="Coates J.D."/>
        </authorList>
    </citation>
    <scope>NUCLEOTIDE SEQUENCE [LARGE SCALE GENOMIC DNA]</scope>
    <source>
        <strain evidence="9 10">BK-1</strain>
    </source>
</reference>
<evidence type="ECO:0000256" key="7">
    <source>
        <dbReference type="ARBA" id="ARBA00047663"/>
    </source>
</evidence>
<dbReference type="GO" id="GO:0008974">
    <property type="term" value="F:phosphoribulokinase activity"/>
    <property type="evidence" value="ECO:0007669"/>
    <property type="project" value="UniProtKB-EC"/>
</dbReference>
<proteinExistence type="inferred from homology"/>
<evidence type="ECO:0000256" key="6">
    <source>
        <dbReference type="ARBA" id="ARBA00022840"/>
    </source>
</evidence>
<evidence type="ECO:0000256" key="1">
    <source>
        <dbReference type="ARBA" id="ARBA00009719"/>
    </source>
</evidence>
<comment type="similarity">
    <text evidence="1">Belongs to the phosphoribulokinase family.</text>
</comment>